<feature type="region of interest" description="Disordered" evidence="1">
    <location>
        <begin position="1"/>
        <end position="30"/>
    </location>
</feature>
<dbReference type="KEGG" id="cvt:B843_03305"/>
<evidence type="ECO:0000313" key="3">
    <source>
        <dbReference type="Proteomes" id="UP000019222"/>
    </source>
</evidence>
<dbReference type="STRING" id="1224164.B843_03305"/>
<feature type="compositionally biased region" description="Basic and acidic residues" evidence="1">
    <location>
        <begin position="1"/>
        <end position="23"/>
    </location>
</feature>
<gene>
    <name evidence="2" type="ORF">B843_03305</name>
</gene>
<dbReference type="Proteomes" id="UP000019222">
    <property type="component" value="Chromosome"/>
</dbReference>
<dbReference type="RefSeq" id="WP_025252105.1">
    <property type="nucleotide sequence ID" value="NZ_CP004353.1"/>
</dbReference>
<name>W5XYN4_9CORY</name>
<proteinExistence type="predicted"/>
<dbReference type="InterPro" id="IPR046609">
    <property type="entry name" value="DUF6668"/>
</dbReference>
<dbReference type="Pfam" id="PF20373">
    <property type="entry name" value="DUF6668"/>
    <property type="match status" value="1"/>
</dbReference>
<dbReference type="EMBL" id="CP004353">
    <property type="protein sequence ID" value="AHI22052.1"/>
    <property type="molecule type" value="Genomic_DNA"/>
</dbReference>
<dbReference type="PATRIC" id="fig|1224164.3.peg.657"/>
<accession>W5XYN4</accession>
<evidence type="ECO:0000313" key="2">
    <source>
        <dbReference type="EMBL" id="AHI22052.1"/>
    </source>
</evidence>
<dbReference type="AlphaFoldDB" id="W5XYN4"/>
<dbReference type="HOGENOM" id="CLU_111045_0_0_11"/>
<keyword evidence="3" id="KW-1185">Reference proteome</keyword>
<reference evidence="2 3" key="1">
    <citation type="submission" date="2013-02" db="EMBL/GenBank/DDBJ databases">
        <title>The complete genome sequence of Corynebacterium vitaeruminis DSM 20294.</title>
        <authorList>
            <person name="Ruckert C."/>
            <person name="Albersmeier A."/>
            <person name="Kalinowski J."/>
        </authorList>
    </citation>
    <scope>NUCLEOTIDE SEQUENCE [LARGE SCALE GENOMIC DNA]</scope>
    <source>
        <strain evidence="3">ATCC 10234</strain>
    </source>
</reference>
<sequence>MSTVDRDTEKIPLRPPRPDDESHLSPPWEMDESLLFPPRKISATAKGFLPVAHQQLADPAERAPIAWAVGAHGGAGASTLASVVAPMADAGGQWPAYDQHRYCVVVCRSTWTGLDAAHSAVLQSQAGDTGGCEVLGVVIIADAPGRTPKPLVQREKVLEDLTHVWRVPYLPDFRVTAPDKLAVWTPAATTDHERKRGLRKAPATDEVAAAIAELGHEIFQAAFAAHTKNEKDS</sequence>
<organism evidence="2 3">
    <name type="scientific">Corynebacterium vitaeruminis DSM 20294</name>
    <dbReference type="NCBI Taxonomy" id="1224164"/>
    <lineage>
        <taxon>Bacteria</taxon>
        <taxon>Bacillati</taxon>
        <taxon>Actinomycetota</taxon>
        <taxon>Actinomycetes</taxon>
        <taxon>Mycobacteriales</taxon>
        <taxon>Corynebacteriaceae</taxon>
        <taxon>Corynebacterium</taxon>
    </lineage>
</organism>
<evidence type="ECO:0000256" key="1">
    <source>
        <dbReference type="SAM" id="MobiDB-lite"/>
    </source>
</evidence>
<dbReference type="eggNOG" id="ENOG5032SQM">
    <property type="taxonomic scope" value="Bacteria"/>
</dbReference>
<protein>
    <submittedName>
        <fullName evidence="2">Uncharacterized protein</fullName>
    </submittedName>
</protein>